<protein>
    <recommendedName>
        <fullName evidence="12">Purine nucleoside phosphorylase</fullName>
    </recommendedName>
</protein>
<dbReference type="Gene3D" id="3.60.140.10">
    <property type="entry name" value="CNF1/YfiH-like putative cysteine hydrolases"/>
    <property type="match status" value="1"/>
</dbReference>
<evidence type="ECO:0000256" key="6">
    <source>
        <dbReference type="ARBA" id="ARBA00022723"/>
    </source>
</evidence>
<evidence type="ECO:0000256" key="7">
    <source>
        <dbReference type="ARBA" id="ARBA00022801"/>
    </source>
</evidence>
<dbReference type="RefSeq" id="WP_379749329.1">
    <property type="nucleotide sequence ID" value="NZ_JBHTCP010000016.1"/>
</dbReference>
<comment type="function">
    <text evidence="3">Purine nucleoside enzyme that catalyzes the phosphorolysis of adenosine and inosine nucleosides, yielding D-ribose 1-phosphate and the respective free bases, adenine and hypoxanthine. Also catalyzes the phosphorolysis of S-methyl-5'-thioadenosine into adenine and S-methyl-5-thio-alpha-D-ribose 1-phosphate. Also has adenosine deaminase activity.</text>
</comment>
<dbReference type="Pfam" id="PF02578">
    <property type="entry name" value="Cu-oxidase_4"/>
    <property type="match status" value="1"/>
</dbReference>
<comment type="catalytic activity">
    <reaction evidence="10">
        <text>adenosine + phosphate = alpha-D-ribose 1-phosphate + adenine</text>
        <dbReference type="Rhea" id="RHEA:27642"/>
        <dbReference type="ChEBI" id="CHEBI:16335"/>
        <dbReference type="ChEBI" id="CHEBI:16708"/>
        <dbReference type="ChEBI" id="CHEBI:43474"/>
        <dbReference type="ChEBI" id="CHEBI:57720"/>
        <dbReference type="EC" id="2.4.2.1"/>
    </reaction>
    <physiologicalReaction direction="left-to-right" evidence="10">
        <dbReference type="Rhea" id="RHEA:27643"/>
    </physiologicalReaction>
</comment>
<evidence type="ECO:0000256" key="2">
    <source>
        <dbReference type="ARBA" id="ARBA00001947"/>
    </source>
</evidence>
<dbReference type="InterPro" id="IPR038371">
    <property type="entry name" value="Cu_polyphenol_OxRdtase_sf"/>
</dbReference>
<evidence type="ECO:0000256" key="3">
    <source>
        <dbReference type="ARBA" id="ARBA00003215"/>
    </source>
</evidence>
<evidence type="ECO:0000256" key="10">
    <source>
        <dbReference type="ARBA" id="ARBA00048968"/>
    </source>
</evidence>
<dbReference type="CDD" id="cd16833">
    <property type="entry name" value="YfiH"/>
    <property type="match status" value="1"/>
</dbReference>
<evidence type="ECO:0000256" key="12">
    <source>
        <dbReference type="RuleBase" id="RU361274"/>
    </source>
</evidence>
<dbReference type="EMBL" id="JBHTCP010000016">
    <property type="protein sequence ID" value="MFC7372091.1"/>
    <property type="molecule type" value="Genomic_DNA"/>
</dbReference>
<comment type="catalytic activity">
    <reaction evidence="11">
        <text>S-methyl-5'-thioadenosine + phosphate = 5-(methylsulfanyl)-alpha-D-ribose 1-phosphate + adenine</text>
        <dbReference type="Rhea" id="RHEA:11852"/>
        <dbReference type="ChEBI" id="CHEBI:16708"/>
        <dbReference type="ChEBI" id="CHEBI:17509"/>
        <dbReference type="ChEBI" id="CHEBI:43474"/>
        <dbReference type="ChEBI" id="CHEBI:58533"/>
        <dbReference type="EC" id="2.4.2.28"/>
    </reaction>
    <physiologicalReaction direction="left-to-right" evidence="11">
        <dbReference type="Rhea" id="RHEA:11853"/>
    </physiologicalReaction>
</comment>
<keyword evidence="8" id="KW-0862">Zinc</keyword>
<proteinExistence type="inferred from homology"/>
<sequence length="276" mass="30572">MESFKESGLLFELMEWKEEYKSVIAGMTMREGGTSEAPYHSLNMGFHVNDNPETVRTNRTIVSAELNIPADCWTGSEQVHQAHIHKVSAKDAGFGSMDYESAIKMTDGLYTAEQDVFLTSLYADCVPLYFYNHRKKLAGLAHAGWKGTALDIGGQMVKRWADDEGAEVQDIMAAIGPSIGPCCYEVDDYVMSRMTEVLGNKANRAAAPAGEGKYMLDLKEANRQLLISSGIREENITVSNFCTSCRNDLFFSYRKDGGVTGRMMSYIMLKGDSPDS</sequence>
<dbReference type="PANTHER" id="PTHR30616">
    <property type="entry name" value="UNCHARACTERIZED PROTEIN YFIH"/>
    <property type="match status" value="1"/>
</dbReference>
<evidence type="ECO:0000256" key="5">
    <source>
        <dbReference type="ARBA" id="ARBA00022679"/>
    </source>
</evidence>
<evidence type="ECO:0000256" key="4">
    <source>
        <dbReference type="ARBA" id="ARBA00007353"/>
    </source>
</evidence>
<keyword evidence="14" id="KW-1185">Reference proteome</keyword>
<dbReference type="InterPro" id="IPR011324">
    <property type="entry name" value="Cytotoxic_necrot_fac-like_cat"/>
</dbReference>
<organism evidence="13 14">
    <name type="scientific">Fictibacillus iocasae</name>
    <dbReference type="NCBI Taxonomy" id="2715437"/>
    <lineage>
        <taxon>Bacteria</taxon>
        <taxon>Bacillati</taxon>
        <taxon>Bacillota</taxon>
        <taxon>Bacilli</taxon>
        <taxon>Bacillales</taxon>
        <taxon>Fictibacillaceae</taxon>
        <taxon>Fictibacillus</taxon>
    </lineage>
</organism>
<evidence type="ECO:0000256" key="1">
    <source>
        <dbReference type="ARBA" id="ARBA00000553"/>
    </source>
</evidence>
<comment type="caution">
    <text evidence="13">The sequence shown here is derived from an EMBL/GenBank/DDBJ whole genome shotgun (WGS) entry which is preliminary data.</text>
</comment>
<comment type="catalytic activity">
    <reaction evidence="9">
        <text>adenosine + H2O + H(+) = inosine + NH4(+)</text>
        <dbReference type="Rhea" id="RHEA:24408"/>
        <dbReference type="ChEBI" id="CHEBI:15377"/>
        <dbReference type="ChEBI" id="CHEBI:15378"/>
        <dbReference type="ChEBI" id="CHEBI:16335"/>
        <dbReference type="ChEBI" id="CHEBI:17596"/>
        <dbReference type="ChEBI" id="CHEBI:28938"/>
        <dbReference type="EC" id="3.5.4.4"/>
    </reaction>
    <physiologicalReaction direction="left-to-right" evidence="9">
        <dbReference type="Rhea" id="RHEA:24409"/>
    </physiologicalReaction>
</comment>
<dbReference type="SUPFAM" id="SSF64438">
    <property type="entry name" value="CNF1/YfiH-like putative cysteine hydrolases"/>
    <property type="match status" value="1"/>
</dbReference>
<dbReference type="Proteomes" id="UP001596549">
    <property type="component" value="Unassembled WGS sequence"/>
</dbReference>
<accession>A0ABW2NTX5</accession>
<dbReference type="InterPro" id="IPR003730">
    <property type="entry name" value="Cu_polyphenol_OxRdtase"/>
</dbReference>
<reference evidence="14" key="1">
    <citation type="journal article" date="2019" name="Int. J. Syst. Evol. Microbiol.">
        <title>The Global Catalogue of Microorganisms (GCM) 10K type strain sequencing project: providing services to taxonomists for standard genome sequencing and annotation.</title>
        <authorList>
            <consortium name="The Broad Institute Genomics Platform"/>
            <consortium name="The Broad Institute Genome Sequencing Center for Infectious Disease"/>
            <person name="Wu L."/>
            <person name="Ma J."/>
        </authorList>
    </citation>
    <scope>NUCLEOTIDE SEQUENCE [LARGE SCALE GENOMIC DNA]</scope>
    <source>
        <strain evidence="14">NBRC 106396</strain>
    </source>
</reference>
<comment type="similarity">
    <text evidence="4 12">Belongs to the purine nucleoside phosphorylase YfiH/LACC1 family.</text>
</comment>
<keyword evidence="5" id="KW-0808">Transferase</keyword>
<evidence type="ECO:0000313" key="13">
    <source>
        <dbReference type="EMBL" id="MFC7372091.1"/>
    </source>
</evidence>
<keyword evidence="6" id="KW-0479">Metal-binding</keyword>
<name>A0ABW2NTX5_9BACL</name>
<comment type="cofactor">
    <cofactor evidence="2">
        <name>Zn(2+)</name>
        <dbReference type="ChEBI" id="CHEBI:29105"/>
    </cofactor>
</comment>
<dbReference type="NCBIfam" id="TIGR00726">
    <property type="entry name" value="peptidoglycan editing factor PgeF"/>
    <property type="match status" value="1"/>
</dbReference>
<comment type="catalytic activity">
    <reaction evidence="1">
        <text>inosine + phosphate = alpha-D-ribose 1-phosphate + hypoxanthine</text>
        <dbReference type="Rhea" id="RHEA:27646"/>
        <dbReference type="ChEBI" id="CHEBI:17368"/>
        <dbReference type="ChEBI" id="CHEBI:17596"/>
        <dbReference type="ChEBI" id="CHEBI:43474"/>
        <dbReference type="ChEBI" id="CHEBI:57720"/>
        <dbReference type="EC" id="2.4.2.1"/>
    </reaction>
    <physiologicalReaction direction="left-to-right" evidence="1">
        <dbReference type="Rhea" id="RHEA:27647"/>
    </physiologicalReaction>
</comment>
<evidence type="ECO:0000256" key="8">
    <source>
        <dbReference type="ARBA" id="ARBA00022833"/>
    </source>
</evidence>
<evidence type="ECO:0000313" key="14">
    <source>
        <dbReference type="Proteomes" id="UP001596549"/>
    </source>
</evidence>
<evidence type="ECO:0000256" key="9">
    <source>
        <dbReference type="ARBA" id="ARBA00047989"/>
    </source>
</evidence>
<dbReference type="PANTHER" id="PTHR30616:SF2">
    <property type="entry name" value="PURINE NUCLEOSIDE PHOSPHORYLASE LACC1"/>
    <property type="match status" value="1"/>
</dbReference>
<gene>
    <name evidence="13" type="primary">pgeF</name>
    <name evidence="13" type="ORF">ACFQPF_10390</name>
</gene>
<evidence type="ECO:0000256" key="11">
    <source>
        <dbReference type="ARBA" id="ARBA00049893"/>
    </source>
</evidence>
<keyword evidence="7" id="KW-0378">Hydrolase</keyword>